<reference evidence="8 9" key="1">
    <citation type="submission" date="2016-11" db="EMBL/GenBank/DDBJ databases">
        <authorList>
            <person name="Jaros S."/>
            <person name="Januszkiewicz K."/>
            <person name="Wedrychowicz H."/>
        </authorList>
    </citation>
    <scope>NUCLEOTIDE SEQUENCE [LARGE SCALE GENOMIC DNA]</scope>
    <source>
        <strain evidence="8 9">DSM 21637</strain>
    </source>
</reference>
<proteinExistence type="inferred from homology"/>
<keyword evidence="5" id="KW-0472">Membrane</keyword>
<organism evidence="8 9">
    <name type="scientific">Marinospirillum alkaliphilum DSM 21637</name>
    <dbReference type="NCBI Taxonomy" id="1122209"/>
    <lineage>
        <taxon>Bacteria</taxon>
        <taxon>Pseudomonadati</taxon>
        <taxon>Pseudomonadota</taxon>
        <taxon>Gammaproteobacteria</taxon>
        <taxon>Oceanospirillales</taxon>
        <taxon>Oceanospirillaceae</taxon>
        <taxon>Marinospirillum</taxon>
    </lineage>
</organism>
<dbReference type="InterPro" id="IPR003660">
    <property type="entry name" value="HAMP_dom"/>
</dbReference>
<dbReference type="GO" id="GO:0016020">
    <property type="term" value="C:membrane"/>
    <property type="evidence" value="ECO:0007669"/>
    <property type="project" value="UniProtKB-SubCell"/>
</dbReference>
<dbReference type="InterPro" id="IPR004089">
    <property type="entry name" value="MCPsignal_dom"/>
</dbReference>
<evidence type="ECO:0000259" key="7">
    <source>
        <dbReference type="PROSITE" id="PS50885"/>
    </source>
</evidence>
<dbReference type="AlphaFoldDB" id="A0A1K1ZY23"/>
<keyword evidence="9" id="KW-1185">Reference proteome</keyword>
<feature type="transmembrane region" description="Helical" evidence="5">
    <location>
        <begin position="191"/>
        <end position="213"/>
    </location>
</feature>
<dbReference type="Pfam" id="PF00672">
    <property type="entry name" value="HAMP"/>
    <property type="match status" value="1"/>
</dbReference>
<dbReference type="PRINTS" id="PR00260">
    <property type="entry name" value="CHEMTRNSDUCR"/>
</dbReference>
<dbReference type="SUPFAM" id="SSF58104">
    <property type="entry name" value="Methyl-accepting chemotaxis protein (MCP) signaling domain"/>
    <property type="match status" value="1"/>
</dbReference>
<keyword evidence="5" id="KW-1133">Transmembrane helix</keyword>
<evidence type="ECO:0000313" key="9">
    <source>
        <dbReference type="Proteomes" id="UP000182350"/>
    </source>
</evidence>
<gene>
    <name evidence="8" type="ORF">SAMN02745752_02864</name>
</gene>
<dbReference type="CDD" id="cd11386">
    <property type="entry name" value="MCP_signal"/>
    <property type="match status" value="1"/>
</dbReference>
<dbReference type="STRING" id="1122209.SAMN02745752_02864"/>
<dbReference type="PROSITE" id="PS50111">
    <property type="entry name" value="CHEMOTAXIS_TRANSDUC_2"/>
    <property type="match status" value="1"/>
</dbReference>
<dbReference type="EMBL" id="FPJW01000014">
    <property type="protein sequence ID" value="SFX78349.1"/>
    <property type="molecule type" value="Genomic_DNA"/>
</dbReference>
<dbReference type="SMART" id="SM00283">
    <property type="entry name" value="MA"/>
    <property type="match status" value="1"/>
</dbReference>
<dbReference type="InterPro" id="IPR004090">
    <property type="entry name" value="Chemotax_Me-accpt_rcpt"/>
</dbReference>
<feature type="domain" description="HAMP" evidence="7">
    <location>
        <begin position="213"/>
        <end position="265"/>
    </location>
</feature>
<evidence type="ECO:0000256" key="1">
    <source>
        <dbReference type="ARBA" id="ARBA00004370"/>
    </source>
</evidence>
<dbReference type="PANTHER" id="PTHR32089:SF112">
    <property type="entry name" value="LYSOZYME-LIKE PROTEIN-RELATED"/>
    <property type="match status" value="1"/>
</dbReference>
<dbReference type="PANTHER" id="PTHR32089">
    <property type="entry name" value="METHYL-ACCEPTING CHEMOTAXIS PROTEIN MCPB"/>
    <property type="match status" value="1"/>
</dbReference>
<feature type="transmembrane region" description="Helical" evidence="5">
    <location>
        <begin position="12"/>
        <end position="31"/>
    </location>
</feature>
<dbReference type="CDD" id="cd06225">
    <property type="entry name" value="HAMP"/>
    <property type="match status" value="1"/>
</dbReference>
<evidence type="ECO:0000259" key="6">
    <source>
        <dbReference type="PROSITE" id="PS50111"/>
    </source>
</evidence>
<protein>
    <submittedName>
        <fullName evidence="8">Methyl-accepting chemotaxis protein</fullName>
    </submittedName>
</protein>
<evidence type="ECO:0000256" key="2">
    <source>
        <dbReference type="ARBA" id="ARBA00023224"/>
    </source>
</evidence>
<name>A0A1K1ZY23_9GAMM</name>
<keyword evidence="5" id="KW-0812">Transmembrane</keyword>
<dbReference type="OrthoDB" id="2489132at2"/>
<keyword evidence="2 4" id="KW-0807">Transducer</keyword>
<dbReference type="GO" id="GO:0007165">
    <property type="term" value="P:signal transduction"/>
    <property type="evidence" value="ECO:0007669"/>
    <property type="project" value="UniProtKB-KW"/>
</dbReference>
<evidence type="ECO:0000256" key="5">
    <source>
        <dbReference type="SAM" id="Phobius"/>
    </source>
</evidence>
<dbReference type="FunFam" id="1.10.287.950:FF:000001">
    <property type="entry name" value="Methyl-accepting chemotaxis sensory transducer"/>
    <property type="match status" value="1"/>
</dbReference>
<dbReference type="GO" id="GO:0004888">
    <property type="term" value="F:transmembrane signaling receptor activity"/>
    <property type="evidence" value="ECO:0007669"/>
    <property type="project" value="InterPro"/>
</dbReference>
<dbReference type="RefSeq" id="WP_072327183.1">
    <property type="nucleotide sequence ID" value="NZ_FPJW01000014.1"/>
</dbReference>
<feature type="domain" description="Methyl-accepting transducer" evidence="6">
    <location>
        <begin position="270"/>
        <end position="506"/>
    </location>
</feature>
<dbReference type="PROSITE" id="PS50885">
    <property type="entry name" value="HAMP"/>
    <property type="match status" value="1"/>
</dbReference>
<evidence type="ECO:0000313" key="8">
    <source>
        <dbReference type="EMBL" id="SFX78349.1"/>
    </source>
</evidence>
<comment type="subcellular location">
    <subcellularLocation>
        <location evidence="1">Membrane</location>
    </subcellularLocation>
</comment>
<dbReference type="GO" id="GO:0006935">
    <property type="term" value="P:chemotaxis"/>
    <property type="evidence" value="ECO:0007669"/>
    <property type="project" value="InterPro"/>
</dbReference>
<dbReference type="Gene3D" id="1.10.287.950">
    <property type="entry name" value="Methyl-accepting chemotaxis protein"/>
    <property type="match status" value="1"/>
</dbReference>
<evidence type="ECO:0000256" key="3">
    <source>
        <dbReference type="ARBA" id="ARBA00029447"/>
    </source>
</evidence>
<comment type="similarity">
    <text evidence="3">Belongs to the methyl-accepting chemotaxis (MCP) protein family.</text>
</comment>
<dbReference type="Proteomes" id="UP000182350">
    <property type="component" value="Unassembled WGS sequence"/>
</dbReference>
<sequence length="542" mass="58722">MSTLLTTIKGRLYLVFTVIFALMLAVATLITTEKSSLQSTLDNAIRTGNMMEALGDITTALNGMDASAQSYASTGLSEYYQRFQQQEQELLEQINFTRQQTSSDQTTRLQQLTALQQSFDQHKNRYYAPLLETGHQLARSQQDPEALQLARSMLTSLNGILELADTIEEEVQAAFERRITRADDQLDRLQWVALAAVALVLLVILLLALPVVISIARRLDDVIEVAEQVGAGNLSNNIQVTGKDEVSKVLHTFASMRQRLRDLVQTLQSQSEQLASSSSQVAESAGAISQATEEQSQASDLIAAAVEELTVSIGHVSESARQAFDNSEEARSASERGSSVIQATVSSMNRIAEESLETAEKLHELNQRSTKISQIVDQIQAIAEQTNLLALNAAIESARAGEHGRGFAVVADEVRQLAQRSSDATDEIATMVSGIQTEIEQAVSSMQRTVEVVNTGSEQAAEAGKVIEEVRNGAISTADVINQTSSALEEQTAVSQDVAQQVENIASMTVETAAAATQASTAARALQEIAEEMRSSVAWFKT</sequence>
<evidence type="ECO:0000256" key="4">
    <source>
        <dbReference type="PROSITE-ProRule" id="PRU00284"/>
    </source>
</evidence>
<dbReference type="Pfam" id="PF00015">
    <property type="entry name" value="MCPsignal"/>
    <property type="match status" value="1"/>
</dbReference>
<dbReference type="SMART" id="SM00304">
    <property type="entry name" value="HAMP"/>
    <property type="match status" value="1"/>
</dbReference>
<accession>A0A1K1ZY23</accession>